<evidence type="ECO:0000313" key="1">
    <source>
        <dbReference type="EMBL" id="GBM39735.1"/>
    </source>
</evidence>
<keyword evidence="2" id="KW-1185">Reference proteome</keyword>
<accession>A0A4Y2FH60</accession>
<evidence type="ECO:0000313" key="2">
    <source>
        <dbReference type="Proteomes" id="UP000499080"/>
    </source>
</evidence>
<proteinExistence type="predicted"/>
<comment type="caution">
    <text evidence="1">The sequence shown here is derived from an EMBL/GenBank/DDBJ whole genome shotgun (WGS) entry which is preliminary data.</text>
</comment>
<name>A0A4Y2FH60_ARAVE</name>
<sequence>MYGACCTLSGQTSSRWCGVKIPTLARPTQGGCNAARGPAGREPLRGSLERGVPAQTQVITNPFGGHLKSGDEKPLDKYAGYRFSGGYYNDGIALLGPSPIMGLVMGGCLLCRW</sequence>
<organism evidence="1 2">
    <name type="scientific">Araneus ventricosus</name>
    <name type="common">Orbweaver spider</name>
    <name type="synonym">Epeira ventricosa</name>
    <dbReference type="NCBI Taxonomy" id="182803"/>
    <lineage>
        <taxon>Eukaryota</taxon>
        <taxon>Metazoa</taxon>
        <taxon>Ecdysozoa</taxon>
        <taxon>Arthropoda</taxon>
        <taxon>Chelicerata</taxon>
        <taxon>Arachnida</taxon>
        <taxon>Araneae</taxon>
        <taxon>Araneomorphae</taxon>
        <taxon>Entelegynae</taxon>
        <taxon>Araneoidea</taxon>
        <taxon>Araneidae</taxon>
        <taxon>Araneus</taxon>
    </lineage>
</organism>
<gene>
    <name evidence="1" type="ORF">AVEN_68583_1</name>
</gene>
<dbReference type="Proteomes" id="UP000499080">
    <property type="component" value="Unassembled WGS sequence"/>
</dbReference>
<reference evidence="1 2" key="1">
    <citation type="journal article" date="2019" name="Sci. Rep.">
        <title>Orb-weaving spider Araneus ventricosus genome elucidates the spidroin gene catalogue.</title>
        <authorList>
            <person name="Kono N."/>
            <person name="Nakamura H."/>
            <person name="Ohtoshi R."/>
            <person name="Moran D.A.P."/>
            <person name="Shinohara A."/>
            <person name="Yoshida Y."/>
            <person name="Fujiwara M."/>
            <person name="Mori M."/>
            <person name="Tomita M."/>
            <person name="Arakawa K."/>
        </authorList>
    </citation>
    <scope>NUCLEOTIDE SEQUENCE [LARGE SCALE GENOMIC DNA]</scope>
</reference>
<dbReference type="EMBL" id="BGPR01000906">
    <property type="protein sequence ID" value="GBM39735.1"/>
    <property type="molecule type" value="Genomic_DNA"/>
</dbReference>
<dbReference type="AlphaFoldDB" id="A0A4Y2FH60"/>
<protein>
    <submittedName>
        <fullName evidence="1">Uncharacterized protein</fullName>
    </submittedName>
</protein>